<reference evidence="9 10" key="1">
    <citation type="submission" date="2016-12" db="EMBL/GenBank/DDBJ databases">
        <authorList>
            <person name="Song W.-J."/>
            <person name="Kurnit D.M."/>
        </authorList>
    </citation>
    <scope>NUCLEOTIDE SEQUENCE [LARGE SCALE GENOMIC DNA]</scope>
    <source>
        <strain evidence="9 10">175</strain>
    </source>
</reference>
<dbReference type="Gene3D" id="1.10.630.10">
    <property type="entry name" value="Cytochrome P450"/>
    <property type="match status" value="1"/>
</dbReference>
<evidence type="ECO:0000256" key="5">
    <source>
        <dbReference type="ARBA" id="ARBA00023004"/>
    </source>
</evidence>
<evidence type="ECO:0000313" key="9">
    <source>
        <dbReference type="EMBL" id="SMF96346.1"/>
    </source>
</evidence>
<keyword evidence="3 7" id="KW-0479">Metal-binding</keyword>
<dbReference type="InterPro" id="IPR017972">
    <property type="entry name" value="Cyt_P450_CS"/>
</dbReference>
<comment type="similarity">
    <text evidence="1 8">Belongs to the cytochrome P450 family.</text>
</comment>
<accession>A0A1Y6D183</accession>
<dbReference type="GO" id="GO:0004497">
    <property type="term" value="F:monooxygenase activity"/>
    <property type="evidence" value="ECO:0007669"/>
    <property type="project" value="UniProtKB-KW"/>
</dbReference>
<dbReference type="OrthoDB" id="9764248at2"/>
<dbReference type="GO" id="GO:0016705">
    <property type="term" value="F:oxidoreductase activity, acting on paired donors, with incorporation or reduction of molecular oxygen"/>
    <property type="evidence" value="ECO:0007669"/>
    <property type="project" value="InterPro"/>
</dbReference>
<gene>
    <name evidence="9" type="ORF">SAMN02949497_3741</name>
</gene>
<keyword evidence="6 8" id="KW-0503">Monooxygenase</keyword>
<dbReference type="PRINTS" id="PR00463">
    <property type="entry name" value="EP450I"/>
</dbReference>
<dbReference type="STRING" id="1760988.SAMN02949497_3741"/>
<evidence type="ECO:0000256" key="7">
    <source>
        <dbReference type="PIRSR" id="PIRSR602401-1"/>
    </source>
</evidence>
<evidence type="ECO:0000256" key="1">
    <source>
        <dbReference type="ARBA" id="ARBA00010617"/>
    </source>
</evidence>
<comment type="cofactor">
    <cofactor evidence="7">
        <name>heme</name>
        <dbReference type="ChEBI" id="CHEBI:30413"/>
    </cofactor>
</comment>
<dbReference type="PROSITE" id="PS00086">
    <property type="entry name" value="CYTOCHROME_P450"/>
    <property type="match status" value="1"/>
</dbReference>
<dbReference type="Proteomes" id="UP000192923">
    <property type="component" value="Unassembled WGS sequence"/>
</dbReference>
<keyword evidence="2 7" id="KW-0349">Heme</keyword>
<dbReference type="AlphaFoldDB" id="A0A1Y6D183"/>
<evidence type="ECO:0000256" key="6">
    <source>
        <dbReference type="ARBA" id="ARBA00023033"/>
    </source>
</evidence>
<keyword evidence="10" id="KW-1185">Reference proteome</keyword>
<evidence type="ECO:0000256" key="3">
    <source>
        <dbReference type="ARBA" id="ARBA00022723"/>
    </source>
</evidence>
<dbReference type="InterPro" id="IPR036396">
    <property type="entry name" value="Cyt_P450_sf"/>
</dbReference>
<dbReference type="PANTHER" id="PTHR24291:SF50">
    <property type="entry name" value="BIFUNCTIONAL ALBAFLAVENONE MONOOXYGENASE_TERPENE SYNTHASE"/>
    <property type="match status" value="1"/>
</dbReference>
<dbReference type="InterPro" id="IPR001128">
    <property type="entry name" value="Cyt_P450"/>
</dbReference>
<evidence type="ECO:0000256" key="8">
    <source>
        <dbReference type="RuleBase" id="RU000461"/>
    </source>
</evidence>
<sequence length="447" mass="50364">MTLPLPPGPKGRAIRHFWERLHNNADFFARLQAEYGGIVYLSMPFRKLCVIFDHDLIREALVEKRASFEQGPGYKRATFLGGPTVLTADGDEHKRRRKLVQPSFHKQALQAYAEAMIEETGRLQRGWRDGQTIDLAQTTTATALNIAARTFFGADSGIDPGLVAEALKGIFWDFKLSQLPFNRYLARLPLPQNRQAQAALHALDREIDAIIDQALDGSQERSDLISHLVRAKDEGGVDRSLNRAEVRDEAYIILMAGHETTANAMAWMFYCLDQHPAVRERLEREIDEVLGGRRPNLADYDRLVYARAVFDETVRLFPPVYYVGRQAVEDCTLGDYRIPKGTALQPCLMAPLRDERFFAEAGGFKPERWLEGNDHPRLALSAFGLGVHKCVGEAFARMEAVFMLAAIVPRWRLSAVSSQPPVADSLVVYQFPRRFQMSVRARAAVAP</sequence>
<dbReference type="Pfam" id="PF00067">
    <property type="entry name" value="p450"/>
    <property type="match status" value="1"/>
</dbReference>
<dbReference type="GO" id="GO:0020037">
    <property type="term" value="F:heme binding"/>
    <property type="evidence" value="ECO:0007669"/>
    <property type="project" value="InterPro"/>
</dbReference>
<dbReference type="GO" id="GO:0005506">
    <property type="term" value="F:iron ion binding"/>
    <property type="evidence" value="ECO:0007669"/>
    <property type="project" value="InterPro"/>
</dbReference>
<proteinExistence type="inferred from homology"/>
<feature type="binding site" description="axial binding residue" evidence="7">
    <location>
        <position position="390"/>
    </location>
    <ligand>
        <name>heme</name>
        <dbReference type="ChEBI" id="CHEBI:30413"/>
    </ligand>
    <ligandPart>
        <name>Fe</name>
        <dbReference type="ChEBI" id="CHEBI:18248"/>
    </ligandPart>
</feature>
<dbReference type="PANTHER" id="PTHR24291">
    <property type="entry name" value="CYTOCHROME P450 FAMILY 4"/>
    <property type="match status" value="1"/>
</dbReference>
<dbReference type="SUPFAM" id="SSF48264">
    <property type="entry name" value="Cytochrome P450"/>
    <property type="match status" value="1"/>
</dbReference>
<dbReference type="PRINTS" id="PR00385">
    <property type="entry name" value="P450"/>
</dbReference>
<dbReference type="InterPro" id="IPR002401">
    <property type="entry name" value="Cyt_P450_E_grp-I"/>
</dbReference>
<evidence type="ECO:0000256" key="4">
    <source>
        <dbReference type="ARBA" id="ARBA00023002"/>
    </source>
</evidence>
<name>A0A1Y6D183_9GAMM</name>
<keyword evidence="5 7" id="KW-0408">Iron</keyword>
<dbReference type="EMBL" id="FXAM01000001">
    <property type="protein sequence ID" value="SMF96346.1"/>
    <property type="molecule type" value="Genomic_DNA"/>
</dbReference>
<dbReference type="RefSeq" id="WP_085215241.1">
    <property type="nucleotide sequence ID" value="NZ_FXAM01000001.1"/>
</dbReference>
<keyword evidence="4 8" id="KW-0560">Oxidoreductase</keyword>
<dbReference type="InterPro" id="IPR050196">
    <property type="entry name" value="Cytochrome_P450_Monoox"/>
</dbReference>
<organism evidence="9 10">
    <name type="scientific">Methylomagnum ishizawai</name>
    <dbReference type="NCBI Taxonomy" id="1760988"/>
    <lineage>
        <taxon>Bacteria</taxon>
        <taxon>Pseudomonadati</taxon>
        <taxon>Pseudomonadota</taxon>
        <taxon>Gammaproteobacteria</taxon>
        <taxon>Methylococcales</taxon>
        <taxon>Methylococcaceae</taxon>
        <taxon>Methylomagnum</taxon>
    </lineage>
</organism>
<evidence type="ECO:0000256" key="2">
    <source>
        <dbReference type="ARBA" id="ARBA00022617"/>
    </source>
</evidence>
<evidence type="ECO:0000313" key="10">
    <source>
        <dbReference type="Proteomes" id="UP000192923"/>
    </source>
</evidence>
<protein>
    <submittedName>
        <fullName evidence="9">Cytochrome P450</fullName>
    </submittedName>
</protein>